<evidence type="ECO:0000256" key="7">
    <source>
        <dbReference type="ARBA" id="ARBA00022840"/>
    </source>
</evidence>
<evidence type="ECO:0000259" key="12">
    <source>
        <dbReference type="Pfam" id="PF25467"/>
    </source>
</evidence>
<evidence type="ECO:0000256" key="8">
    <source>
        <dbReference type="ARBA" id="ARBA00023242"/>
    </source>
</evidence>
<feature type="domain" description="NOL9 C-terminal" evidence="12">
    <location>
        <begin position="494"/>
        <end position="594"/>
    </location>
</feature>
<keyword evidence="5" id="KW-0547">Nucleotide-binding</keyword>
<dbReference type="GO" id="GO:0005524">
    <property type="term" value="F:ATP binding"/>
    <property type="evidence" value="ECO:0007669"/>
    <property type="project" value="UniProtKB-KW"/>
</dbReference>
<sequence length="639" mass="70581">MPAVGHNKKVQSKVRSKLVGIKKTLQVKSKRLAPKISSSRKILLAKRNQLAASQNIEDIGTVNDDVKIPDTAETKHPTEEPCSTQSIEVHHINSTTALVCLNHSSAVKIHGKAKITAVKGKFQINGCLFKPGVEHSVFAPLTHVAFVLEVLFSENKTVCTENTDFTDDVISKIQETSKAFDTIAVFTSIQTCPLPGYPDIYVVKPGDVEERKELCKGCWSCTTNHCFVEHDDYAEAVKNVLTYETSTGVQSHLFPVVMATGGKNVGKSTFCRYLVNKLLHRFSHVYYLECDVGQTEFTPSGMLSVTKIKNTTPLLGPPFTHQWKPLYSCFYGNNNPSGDPDRYMDCIEFLLSCLCKNLNDQLDGPLIINTMGWIRALGLQLLVDTIRISHPTHVVQFLSDNKSRNAVALTPEVVSVANGWMTAPTKRTQNQKYTHLQINHKYSIPEVIKYMAPDMRNLALLSYLSNVVTESETAVCTDVSTPLISRLQGSVIRSVSTQDVAICNATDHPIKKKFLYSFINASIVGLCVIGTDDFSSYKESDNDYLPTAPVCPCLGLGLITGVNPNSEEIMVITSLPMDVLQNVNCIICGNIGIPEPLMLEQNAVNGKIPYITRSFPYTTIGAGMFRVHRKFSKLPTGQK</sequence>
<dbReference type="PANTHER" id="PTHR12755:SF3">
    <property type="entry name" value="POLYNUCLEOTIDE 5'-HYDROXYL-KINASE NOL9"/>
    <property type="match status" value="1"/>
</dbReference>
<dbReference type="Pfam" id="PF16575">
    <property type="entry name" value="CLP1_P"/>
    <property type="match status" value="1"/>
</dbReference>
<dbReference type="InterPro" id="IPR027417">
    <property type="entry name" value="P-loop_NTPase"/>
</dbReference>
<keyword evidence="4" id="KW-0808">Transferase</keyword>
<dbReference type="InterPro" id="IPR057573">
    <property type="entry name" value="NOL9_N"/>
</dbReference>
<reference evidence="13" key="1">
    <citation type="submission" date="2020-04" db="EMBL/GenBank/DDBJ databases">
        <authorList>
            <person name="Neveu A P."/>
        </authorList>
    </citation>
    <scope>NUCLEOTIDE SEQUENCE</scope>
    <source>
        <tissue evidence="13">Whole embryo</tissue>
    </source>
</reference>
<dbReference type="EMBL" id="LR788536">
    <property type="protein sequence ID" value="CAB3264398.1"/>
    <property type="molecule type" value="mRNA"/>
</dbReference>
<feature type="domain" description="NOL9 N-terminal" evidence="11">
    <location>
        <begin position="91"/>
        <end position="162"/>
    </location>
</feature>
<dbReference type="GO" id="GO:0051731">
    <property type="term" value="F:polynucleotide 5'-hydroxyl-kinase activity"/>
    <property type="evidence" value="ECO:0007669"/>
    <property type="project" value="InterPro"/>
</dbReference>
<comment type="similarity">
    <text evidence="2">Belongs to the Clp1 family. NOL9/GRC3 subfamily.</text>
</comment>
<dbReference type="PANTHER" id="PTHR12755">
    <property type="entry name" value="CLEAVAGE/POLYADENYLATION FACTOR IA SUBUNIT CLP1P"/>
    <property type="match status" value="1"/>
</dbReference>
<gene>
    <name evidence="13" type="primary">Nol9-002</name>
</gene>
<evidence type="ECO:0000256" key="2">
    <source>
        <dbReference type="ARBA" id="ARBA00011003"/>
    </source>
</evidence>
<evidence type="ECO:0000256" key="1">
    <source>
        <dbReference type="ARBA" id="ARBA00004604"/>
    </source>
</evidence>
<evidence type="ECO:0000256" key="6">
    <source>
        <dbReference type="ARBA" id="ARBA00022777"/>
    </source>
</evidence>
<keyword evidence="3" id="KW-0698">rRNA processing</keyword>
<dbReference type="GO" id="GO:0000448">
    <property type="term" value="P:cleavage in ITS2 between 5.8S rRNA and LSU-rRNA of tricistronic rRNA transcript (SSU-rRNA, 5.8S rRNA, LSU-rRNA)"/>
    <property type="evidence" value="ECO:0007669"/>
    <property type="project" value="TreeGrafter"/>
</dbReference>
<name>A0A6F9DN25_9ASCI</name>
<dbReference type="AlphaFoldDB" id="A0A6F9DN25"/>
<dbReference type="Pfam" id="PF25467">
    <property type="entry name" value="NOL9_C"/>
    <property type="match status" value="1"/>
</dbReference>
<dbReference type="InterPro" id="IPR032319">
    <property type="entry name" value="CLP1_P"/>
</dbReference>
<evidence type="ECO:0000256" key="4">
    <source>
        <dbReference type="ARBA" id="ARBA00022679"/>
    </source>
</evidence>
<evidence type="ECO:0000256" key="9">
    <source>
        <dbReference type="ARBA" id="ARBA00071212"/>
    </source>
</evidence>
<evidence type="ECO:0000259" key="11">
    <source>
        <dbReference type="Pfam" id="PF24419"/>
    </source>
</evidence>
<evidence type="ECO:0000256" key="3">
    <source>
        <dbReference type="ARBA" id="ARBA00022552"/>
    </source>
</evidence>
<keyword evidence="6 13" id="KW-0418">Kinase</keyword>
<comment type="subcellular location">
    <subcellularLocation>
        <location evidence="1">Nucleus</location>
        <location evidence="1">Nucleolus</location>
    </subcellularLocation>
</comment>
<dbReference type="Gene3D" id="3.40.50.300">
    <property type="entry name" value="P-loop containing nucleotide triphosphate hydrolases"/>
    <property type="match status" value="1"/>
</dbReference>
<proteinExistence type="evidence at transcript level"/>
<dbReference type="Pfam" id="PF24419">
    <property type="entry name" value="Cupin_NOL9"/>
    <property type="match status" value="1"/>
</dbReference>
<protein>
    <recommendedName>
        <fullName evidence="9">Polynucleotide 5'-hydroxyl-kinase NOL9</fullName>
    </recommendedName>
</protein>
<keyword evidence="8" id="KW-0539">Nucleus</keyword>
<feature type="domain" description="Clp1 P-loop" evidence="10">
    <location>
        <begin position="261"/>
        <end position="404"/>
    </location>
</feature>
<evidence type="ECO:0000256" key="5">
    <source>
        <dbReference type="ARBA" id="ARBA00022741"/>
    </source>
</evidence>
<dbReference type="GO" id="GO:0005730">
    <property type="term" value="C:nucleolus"/>
    <property type="evidence" value="ECO:0007669"/>
    <property type="project" value="UniProtKB-SubCell"/>
</dbReference>
<dbReference type="InterPro" id="IPR057570">
    <property type="entry name" value="NOL9_C"/>
</dbReference>
<evidence type="ECO:0000259" key="10">
    <source>
        <dbReference type="Pfam" id="PF16575"/>
    </source>
</evidence>
<organism evidence="13">
    <name type="scientific">Phallusia mammillata</name>
    <dbReference type="NCBI Taxonomy" id="59560"/>
    <lineage>
        <taxon>Eukaryota</taxon>
        <taxon>Metazoa</taxon>
        <taxon>Chordata</taxon>
        <taxon>Tunicata</taxon>
        <taxon>Ascidiacea</taxon>
        <taxon>Phlebobranchia</taxon>
        <taxon>Ascidiidae</taxon>
        <taxon>Phallusia</taxon>
    </lineage>
</organism>
<keyword evidence="7" id="KW-0067">ATP-binding</keyword>
<accession>A0A6F9DN25</accession>
<dbReference type="InterPro" id="IPR045116">
    <property type="entry name" value="Clp1/Grc3"/>
</dbReference>
<evidence type="ECO:0000313" key="13">
    <source>
        <dbReference type="EMBL" id="CAB3264398.1"/>
    </source>
</evidence>